<gene>
    <name evidence="1" type="ORF">JPJMBBCJ_00073</name>
</gene>
<keyword evidence="1" id="KW-0614">Plasmid</keyword>
<dbReference type="PROSITE" id="PS51257">
    <property type="entry name" value="PROKAR_LIPOPROTEIN"/>
    <property type="match status" value="1"/>
</dbReference>
<dbReference type="AlphaFoldDB" id="A0A2S1JC34"/>
<accession>A0A2S1JC34</accession>
<dbReference type="EMBL" id="MG825385">
    <property type="protein sequence ID" value="AWF75894.1"/>
    <property type="molecule type" value="Genomic_DNA"/>
</dbReference>
<sequence length="139" mass="15151">MKVTNLFILTLATSLIGCSSSSISVSKAKYAPQSRIFKYQTPHESSLTIVRDKGLVGSGCNASIFINGETAAKLEPGEKATFYLNEGDWIVGTSIESSGLCAFNPSRMEREIKLKQGDAKTYRVFTTWDGTMDILPTTL</sequence>
<protein>
    <recommendedName>
        <fullName evidence="2">Lipoprotein</fullName>
    </recommendedName>
</protein>
<dbReference type="RefSeq" id="WP_112016247.1">
    <property type="nucleotide sequence ID" value="NZ_CASDMP010000004.1"/>
</dbReference>
<geneLocation type="plasmid" evidence="1">
    <name>p1107-111K</name>
</geneLocation>
<evidence type="ECO:0000313" key="1">
    <source>
        <dbReference type="EMBL" id="AWF75894.1"/>
    </source>
</evidence>
<reference evidence="1" key="1">
    <citation type="submission" date="2018-01" db="EMBL/GenBank/DDBJ databases">
        <title>Prevalence of blaNDM and mcr-1 in Escherichia coli from food in China.</title>
        <authorList>
            <person name="Liu X."/>
            <person name="Li R."/>
            <person name="Chen S."/>
        </authorList>
    </citation>
    <scope>NUCLEOTIDE SEQUENCE</scope>
    <source>
        <strain evidence="1">1107</strain>
        <plasmid evidence="1">p1107-111K</plasmid>
    </source>
</reference>
<name>A0A2S1JC34_ECOLX</name>
<proteinExistence type="predicted"/>
<evidence type="ECO:0008006" key="2">
    <source>
        <dbReference type="Google" id="ProtNLM"/>
    </source>
</evidence>
<organism evidence="1">
    <name type="scientific">Escherichia coli</name>
    <dbReference type="NCBI Taxonomy" id="562"/>
    <lineage>
        <taxon>Bacteria</taxon>
        <taxon>Pseudomonadati</taxon>
        <taxon>Pseudomonadota</taxon>
        <taxon>Gammaproteobacteria</taxon>
        <taxon>Enterobacterales</taxon>
        <taxon>Enterobacteriaceae</taxon>
        <taxon>Escherichia</taxon>
    </lineage>
</organism>